<dbReference type="RefSeq" id="WP_394300364.1">
    <property type="nucleotide sequence ID" value="NZ_JBHMQT010000010.1"/>
</dbReference>
<dbReference type="InterPro" id="IPR001967">
    <property type="entry name" value="Peptidase_S11_N"/>
</dbReference>
<accession>A0ABV6U101</accession>
<evidence type="ECO:0000256" key="8">
    <source>
        <dbReference type="SAM" id="SignalP"/>
    </source>
</evidence>
<dbReference type="InterPro" id="IPR018044">
    <property type="entry name" value="Peptidase_S11"/>
</dbReference>
<keyword evidence="2 8" id="KW-0732">Signal</keyword>
<evidence type="ECO:0000256" key="3">
    <source>
        <dbReference type="ARBA" id="ARBA00022801"/>
    </source>
</evidence>
<organism evidence="10 11">
    <name type="scientific">Sphaerimonospora cavernae</name>
    <dbReference type="NCBI Taxonomy" id="1740611"/>
    <lineage>
        <taxon>Bacteria</taxon>
        <taxon>Bacillati</taxon>
        <taxon>Actinomycetota</taxon>
        <taxon>Actinomycetes</taxon>
        <taxon>Streptosporangiales</taxon>
        <taxon>Streptosporangiaceae</taxon>
        <taxon>Sphaerimonospora</taxon>
    </lineage>
</organism>
<keyword evidence="11" id="KW-1185">Reference proteome</keyword>
<protein>
    <submittedName>
        <fullName evidence="10">D-alanyl-D-alanine carboxypeptidase family protein</fullName>
        <ecNumber evidence="10">3.4.-.-</ecNumber>
    </submittedName>
</protein>
<evidence type="ECO:0000256" key="5">
    <source>
        <dbReference type="ARBA" id="ARBA00022984"/>
    </source>
</evidence>
<dbReference type="EMBL" id="JBHMQT010000010">
    <property type="protein sequence ID" value="MFC0862148.1"/>
    <property type="molecule type" value="Genomic_DNA"/>
</dbReference>
<dbReference type="Gene3D" id="3.40.710.10">
    <property type="entry name" value="DD-peptidase/beta-lactamase superfamily"/>
    <property type="match status" value="1"/>
</dbReference>
<comment type="similarity">
    <text evidence="1 7">Belongs to the peptidase S11 family.</text>
</comment>
<keyword evidence="5" id="KW-0573">Peptidoglycan synthesis</keyword>
<keyword evidence="3 10" id="KW-0378">Hydrolase</keyword>
<evidence type="ECO:0000256" key="2">
    <source>
        <dbReference type="ARBA" id="ARBA00022729"/>
    </source>
</evidence>
<proteinExistence type="inferred from homology"/>
<dbReference type="PANTHER" id="PTHR21581">
    <property type="entry name" value="D-ALANYL-D-ALANINE CARBOXYPEPTIDASE"/>
    <property type="match status" value="1"/>
</dbReference>
<reference evidence="10 11" key="1">
    <citation type="submission" date="2024-09" db="EMBL/GenBank/DDBJ databases">
        <authorList>
            <person name="Sun Q."/>
            <person name="Mori K."/>
        </authorList>
    </citation>
    <scope>NUCLEOTIDE SEQUENCE [LARGE SCALE GENOMIC DNA]</scope>
    <source>
        <strain evidence="10 11">TBRC 1851</strain>
    </source>
</reference>
<dbReference type="InterPro" id="IPR012338">
    <property type="entry name" value="Beta-lactam/transpept-like"/>
</dbReference>
<gene>
    <name evidence="10" type="ORF">ACFHYQ_07545</name>
</gene>
<keyword evidence="4" id="KW-0133">Cell shape</keyword>
<feature type="chain" id="PRO_5046279617" evidence="8">
    <location>
        <begin position="31"/>
        <end position="327"/>
    </location>
</feature>
<dbReference type="GO" id="GO:0004180">
    <property type="term" value="F:carboxypeptidase activity"/>
    <property type="evidence" value="ECO:0007669"/>
    <property type="project" value="UniProtKB-KW"/>
</dbReference>
<name>A0ABV6U101_9ACTN</name>
<dbReference type="Proteomes" id="UP001589870">
    <property type="component" value="Unassembled WGS sequence"/>
</dbReference>
<feature type="signal peptide" evidence="8">
    <location>
        <begin position="1"/>
        <end position="30"/>
    </location>
</feature>
<evidence type="ECO:0000256" key="6">
    <source>
        <dbReference type="ARBA" id="ARBA00023316"/>
    </source>
</evidence>
<dbReference type="PRINTS" id="PR00725">
    <property type="entry name" value="DADACBPTASE1"/>
</dbReference>
<evidence type="ECO:0000256" key="7">
    <source>
        <dbReference type="RuleBase" id="RU004016"/>
    </source>
</evidence>
<dbReference type="PANTHER" id="PTHR21581:SF33">
    <property type="entry name" value="D-ALANYL-D-ALANINE CARBOXYPEPTIDASE DACB"/>
    <property type="match status" value="1"/>
</dbReference>
<sequence>MRDGKVRFTVCAGLLAAVTGFTGIATPAHAQPSYAQPSYAQSAVAHASSAAQTLTVANDPPDVYGRAAYLLDATTGEALLTGNAGRRMPVASLTKVMTAYVVLREADPADKVKIIREDVEYAENNDGSAADLRPGDRITVGDLLYALMLPSGADAAHALARTYGPGIAGFTAKMNAAARELGLRDTKYLNADGLPTPKGQGGVSTARDQAKLAEVALRDPRLEEVTSTRRHHVGRTEDHRAYTWTNTNSLLGSRGVIGLKTGFTRAAGYCLTFAADRDGHRLIGVILGERQSGRRFQTARALLNWAEDGMTADNMTEGHMTEGEAAA</sequence>
<dbReference type="SUPFAM" id="SSF56601">
    <property type="entry name" value="beta-lactamase/transpeptidase-like"/>
    <property type="match status" value="1"/>
</dbReference>
<evidence type="ECO:0000259" key="9">
    <source>
        <dbReference type="Pfam" id="PF00768"/>
    </source>
</evidence>
<dbReference type="Pfam" id="PF00768">
    <property type="entry name" value="Peptidase_S11"/>
    <property type="match status" value="1"/>
</dbReference>
<keyword evidence="10" id="KW-0121">Carboxypeptidase</keyword>
<evidence type="ECO:0000313" key="10">
    <source>
        <dbReference type="EMBL" id="MFC0862148.1"/>
    </source>
</evidence>
<evidence type="ECO:0000256" key="4">
    <source>
        <dbReference type="ARBA" id="ARBA00022960"/>
    </source>
</evidence>
<evidence type="ECO:0000256" key="1">
    <source>
        <dbReference type="ARBA" id="ARBA00007164"/>
    </source>
</evidence>
<dbReference type="EC" id="3.4.-.-" evidence="10"/>
<keyword evidence="6" id="KW-0961">Cell wall biogenesis/degradation</keyword>
<evidence type="ECO:0000313" key="11">
    <source>
        <dbReference type="Proteomes" id="UP001589870"/>
    </source>
</evidence>
<comment type="caution">
    <text evidence="10">The sequence shown here is derived from an EMBL/GenBank/DDBJ whole genome shotgun (WGS) entry which is preliminary data.</text>
</comment>
<feature type="domain" description="Peptidase S11 D-alanyl-D-alanine carboxypeptidase A N-terminal" evidence="9">
    <location>
        <begin position="57"/>
        <end position="289"/>
    </location>
</feature>
<keyword evidence="10" id="KW-0645">Protease</keyword>